<evidence type="ECO:0000259" key="2">
    <source>
        <dbReference type="PROSITE" id="PS50175"/>
    </source>
</evidence>
<dbReference type="GO" id="GO:0003676">
    <property type="term" value="F:nucleic acid binding"/>
    <property type="evidence" value="ECO:0007669"/>
    <property type="project" value="InterPro"/>
</dbReference>
<sequence length="869" mass="99789">AALLPSRDLKTGKSTVQNSSMHRTELLLCREREENPEQERWQSWFPQSTNAKRPEREVDNDYDTVKEFILKGYELVPEAYRQKFRNLEKNINKTYVQFAQEKEQLFDRWCLSEDINKEYKRLRELMLLEEFKRCINNDIRTFINEQKPKDLTAAARLADEYSLTHKFSTNKTQTQSFSRGNNNSNSEGRQPPRNFPRSYPENLNGLNNGEGHTMTNCFKLKNKEAKGQQHPKPTGLLSNDSNNNDRPSVSDQNPFDHVDPIMKVFQPFVFDGSVSFQNDESAISQIKILRDTGASQSLVLTNTLPFSKGSYSGKNALIKGIDAQKYTSVPLHNINLQSKLVSGEVQIGNEADAAKDPICYFMKNGILMRKWRPSTVPVNEEWLVRYQIVIPKTYRPEVLSLAHETPLSGHLGINKTYQKIITHFYWTGIRKDVVEFCKTCHTCQVVGKPNQTIPKAPLKPIPAFDEPFSRILIDCVGPLPKTKKGNQYLLTIMCASTRFPEAIPLRNIKTKTIVQALTKFFTLVGLPKSIQSDQGSNFMSGIFQQVMHELKIKQYKSTAYHPESQGALERFHQTLKRMMRTYCLETEKDWDDGVHLLLFAARESVQESLGFSPFELVFGHTVRGPLNLLKEKLLSASGNSLDLSQYVSDFRTKLSKACELAKANLQSAQKCMKNQYDKNCVSRTFQPGDKVLALLPVPGNTLQARYFGPYLVEKKENDLNYVIVTPDRRKNKQLCHVNMLKSYYERKNGVQVVNVIDVENTNIEDTTELFNLSESTKLHNSDVLRNMDTKLSHLSESQRRDIEVLVQEYQCLFPDVPSRTDHIAHDVEINDVNIYRPICHFQRTLFQTMTSPRAQSRNQAKLCIVCYDE</sequence>
<feature type="compositionally biased region" description="Low complexity" evidence="1">
    <location>
        <begin position="201"/>
        <end position="211"/>
    </location>
</feature>
<dbReference type="AlphaFoldDB" id="A0A6S7FL62"/>
<dbReference type="Gene3D" id="1.10.340.70">
    <property type="match status" value="1"/>
</dbReference>
<feature type="compositionally biased region" description="Low complexity" evidence="1">
    <location>
        <begin position="176"/>
        <end position="186"/>
    </location>
</feature>
<feature type="domain" description="Integrase catalytic" evidence="3">
    <location>
        <begin position="463"/>
        <end position="621"/>
    </location>
</feature>
<dbReference type="InterPro" id="IPR050951">
    <property type="entry name" value="Retrovirus_Pol_polyprotein"/>
</dbReference>
<feature type="non-terminal residue" evidence="4">
    <location>
        <position position="869"/>
    </location>
</feature>
<dbReference type="Pfam" id="PF02023">
    <property type="entry name" value="SCAN"/>
    <property type="match status" value="1"/>
</dbReference>
<dbReference type="Pfam" id="PF17921">
    <property type="entry name" value="Integrase_H2C2"/>
    <property type="match status" value="1"/>
</dbReference>
<dbReference type="InterPro" id="IPR012337">
    <property type="entry name" value="RNaseH-like_sf"/>
</dbReference>
<dbReference type="Gene3D" id="1.10.4020.10">
    <property type="entry name" value="DNA breaking-rejoining enzymes"/>
    <property type="match status" value="1"/>
</dbReference>
<dbReference type="SUPFAM" id="SSF47353">
    <property type="entry name" value="Retrovirus capsid dimerization domain-like"/>
    <property type="match status" value="1"/>
</dbReference>
<proteinExistence type="predicted"/>
<name>A0A6S7FL62_PARCT</name>
<dbReference type="InterPro" id="IPR001584">
    <property type="entry name" value="Integrase_cat-core"/>
</dbReference>
<comment type="caution">
    <text evidence="4">The sequence shown here is derived from an EMBL/GenBank/DDBJ whole genome shotgun (WGS) entry which is preliminary data.</text>
</comment>
<dbReference type="PROSITE" id="PS50175">
    <property type="entry name" value="ASP_PROT_RETROV"/>
    <property type="match status" value="1"/>
</dbReference>
<dbReference type="GO" id="GO:0015074">
    <property type="term" value="P:DNA integration"/>
    <property type="evidence" value="ECO:0007669"/>
    <property type="project" value="InterPro"/>
</dbReference>
<dbReference type="InterPro" id="IPR054465">
    <property type="entry name" value="Integrase_p58-like_C"/>
</dbReference>
<dbReference type="Pfam" id="PF22938">
    <property type="entry name" value="Integrase_p58_C"/>
    <property type="match status" value="1"/>
</dbReference>
<dbReference type="InterPro" id="IPR001995">
    <property type="entry name" value="Peptidase_A2_cat"/>
</dbReference>
<dbReference type="InterPro" id="IPR038269">
    <property type="entry name" value="SCAN_sf"/>
</dbReference>
<feature type="domain" description="Peptidase A2" evidence="2">
    <location>
        <begin position="286"/>
        <end position="321"/>
    </location>
</feature>
<dbReference type="InterPro" id="IPR041588">
    <property type="entry name" value="Integrase_H2C2"/>
</dbReference>
<feature type="non-terminal residue" evidence="4">
    <location>
        <position position="1"/>
    </location>
</feature>
<dbReference type="PROSITE" id="PS50994">
    <property type="entry name" value="INTEGRASE"/>
    <property type="match status" value="1"/>
</dbReference>
<dbReference type="InterPro" id="IPR003309">
    <property type="entry name" value="SCAN_dom"/>
</dbReference>
<keyword evidence="5" id="KW-1185">Reference proteome</keyword>
<feature type="region of interest" description="Disordered" evidence="1">
    <location>
        <begin position="168"/>
        <end position="254"/>
    </location>
</feature>
<evidence type="ECO:0000313" key="4">
    <source>
        <dbReference type="EMBL" id="CAB3980524.1"/>
    </source>
</evidence>
<dbReference type="PANTHER" id="PTHR37984">
    <property type="entry name" value="PROTEIN CBG26694"/>
    <property type="match status" value="1"/>
</dbReference>
<dbReference type="FunFam" id="1.10.340.70:FF:000001">
    <property type="entry name" value="Retrovirus-related Pol polyprotein from transposon gypsy-like Protein"/>
    <property type="match status" value="1"/>
</dbReference>
<gene>
    <name evidence="4" type="ORF">PACLA_8A020719</name>
</gene>
<dbReference type="OrthoDB" id="5988270at2759"/>
<dbReference type="InterPro" id="IPR036397">
    <property type="entry name" value="RNaseH_sf"/>
</dbReference>
<reference evidence="4" key="1">
    <citation type="submission" date="2020-04" db="EMBL/GenBank/DDBJ databases">
        <authorList>
            <person name="Alioto T."/>
            <person name="Alioto T."/>
            <person name="Gomez Garrido J."/>
        </authorList>
    </citation>
    <scope>NUCLEOTIDE SEQUENCE</scope>
    <source>
        <strain evidence="4">A484AB</strain>
    </source>
</reference>
<organism evidence="4 5">
    <name type="scientific">Paramuricea clavata</name>
    <name type="common">Red gorgonian</name>
    <name type="synonym">Violescent sea-whip</name>
    <dbReference type="NCBI Taxonomy" id="317549"/>
    <lineage>
        <taxon>Eukaryota</taxon>
        <taxon>Metazoa</taxon>
        <taxon>Cnidaria</taxon>
        <taxon>Anthozoa</taxon>
        <taxon>Octocorallia</taxon>
        <taxon>Malacalcyonacea</taxon>
        <taxon>Plexauridae</taxon>
        <taxon>Paramuricea</taxon>
    </lineage>
</organism>
<evidence type="ECO:0000259" key="3">
    <source>
        <dbReference type="PROSITE" id="PS50994"/>
    </source>
</evidence>
<dbReference type="PANTHER" id="PTHR37984:SF15">
    <property type="entry name" value="INTEGRASE CATALYTIC DOMAIN-CONTAINING PROTEIN"/>
    <property type="match status" value="1"/>
</dbReference>
<dbReference type="Gene3D" id="3.30.420.10">
    <property type="entry name" value="Ribonuclease H-like superfamily/Ribonuclease H"/>
    <property type="match status" value="1"/>
</dbReference>
<dbReference type="Pfam" id="PF00665">
    <property type="entry name" value="rve"/>
    <property type="match status" value="1"/>
</dbReference>
<dbReference type="GO" id="GO:0004190">
    <property type="term" value="F:aspartic-type endopeptidase activity"/>
    <property type="evidence" value="ECO:0007669"/>
    <property type="project" value="InterPro"/>
</dbReference>
<dbReference type="Proteomes" id="UP001152795">
    <property type="component" value="Unassembled WGS sequence"/>
</dbReference>
<dbReference type="GO" id="GO:0006508">
    <property type="term" value="P:proteolysis"/>
    <property type="evidence" value="ECO:0007669"/>
    <property type="project" value="InterPro"/>
</dbReference>
<feature type="compositionally biased region" description="Polar residues" evidence="1">
    <location>
        <begin position="236"/>
        <end position="253"/>
    </location>
</feature>
<dbReference type="FunFam" id="3.30.420.10:FF:000032">
    <property type="entry name" value="Retrovirus-related Pol polyprotein from transposon 297-like Protein"/>
    <property type="match status" value="1"/>
</dbReference>
<evidence type="ECO:0000313" key="5">
    <source>
        <dbReference type="Proteomes" id="UP001152795"/>
    </source>
</evidence>
<dbReference type="SUPFAM" id="SSF53098">
    <property type="entry name" value="Ribonuclease H-like"/>
    <property type="match status" value="1"/>
</dbReference>
<dbReference type="EMBL" id="CACRXK020000298">
    <property type="protein sequence ID" value="CAB3980524.1"/>
    <property type="molecule type" value="Genomic_DNA"/>
</dbReference>
<protein>
    <submittedName>
        <fullName evidence="4">Retrovirus-related Pol poly</fullName>
    </submittedName>
</protein>
<evidence type="ECO:0000256" key="1">
    <source>
        <dbReference type="SAM" id="MobiDB-lite"/>
    </source>
</evidence>
<accession>A0A6S7FL62</accession>